<sequence length="128" mass="14531">MALAMSRTRTKSDEQHTALHQLGQFPCVYSFPIPSVRFTTKDSGMLRPYDFLLLGFAISADPTPFILTTYDSFMPRKHVQVLLVSATTVDEPQSCTLIRSSGRRHLGLWVPHVHLHYNHSIPYLDMTA</sequence>
<name>A0A7U2EXY1_PHANO</name>
<proteinExistence type="predicted"/>
<keyword evidence="2" id="KW-1185">Reference proteome</keyword>
<dbReference type="EMBL" id="CP069027">
    <property type="protein sequence ID" value="QRC94792.1"/>
    <property type="molecule type" value="Genomic_DNA"/>
</dbReference>
<dbReference type="Proteomes" id="UP000663193">
    <property type="component" value="Chromosome 5"/>
</dbReference>
<organism evidence="1 2">
    <name type="scientific">Phaeosphaeria nodorum (strain SN15 / ATCC MYA-4574 / FGSC 10173)</name>
    <name type="common">Glume blotch fungus</name>
    <name type="synonym">Parastagonospora nodorum</name>
    <dbReference type="NCBI Taxonomy" id="321614"/>
    <lineage>
        <taxon>Eukaryota</taxon>
        <taxon>Fungi</taxon>
        <taxon>Dikarya</taxon>
        <taxon>Ascomycota</taxon>
        <taxon>Pezizomycotina</taxon>
        <taxon>Dothideomycetes</taxon>
        <taxon>Pleosporomycetidae</taxon>
        <taxon>Pleosporales</taxon>
        <taxon>Pleosporineae</taxon>
        <taxon>Phaeosphaeriaceae</taxon>
        <taxon>Parastagonospora</taxon>
    </lineage>
</organism>
<dbReference type="AlphaFoldDB" id="A0A7U2EXY1"/>
<gene>
    <name evidence="1" type="ORF">JI435_406350</name>
</gene>
<reference evidence="2" key="1">
    <citation type="journal article" date="2021" name="BMC Genomics">
        <title>Chromosome-level genome assembly and manually-curated proteome of model necrotroph Parastagonospora nodorum Sn15 reveals a genome-wide trove of candidate effector homologs, and redundancy of virulence-related functions within an accessory chromosome.</title>
        <authorList>
            <person name="Bertazzoni S."/>
            <person name="Jones D.A.B."/>
            <person name="Phan H.T."/>
            <person name="Tan K.-C."/>
            <person name="Hane J.K."/>
        </authorList>
    </citation>
    <scope>NUCLEOTIDE SEQUENCE [LARGE SCALE GENOMIC DNA]</scope>
    <source>
        <strain evidence="2">SN15 / ATCC MYA-4574 / FGSC 10173)</strain>
    </source>
</reference>
<evidence type="ECO:0000313" key="1">
    <source>
        <dbReference type="EMBL" id="QRC94792.1"/>
    </source>
</evidence>
<accession>A0A7U2EXY1</accession>
<dbReference type="VEuPathDB" id="FungiDB:JI435_406350"/>
<evidence type="ECO:0000313" key="2">
    <source>
        <dbReference type="Proteomes" id="UP000663193"/>
    </source>
</evidence>
<protein>
    <submittedName>
        <fullName evidence="1">Uncharacterized protein</fullName>
    </submittedName>
</protein>